<reference evidence="2" key="1">
    <citation type="submission" date="2021-01" db="EMBL/GenBank/DDBJ databases">
        <title>Whole genome shotgun sequence of Actinoplanes ferrugineus NBRC 15555.</title>
        <authorList>
            <person name="Komaki H."/>
            <person name="Tamura T."/>
        </authorList>
    </citation>
    <scope>NUCLEOTIDE SEQUENCE</scope>
    <source>
        <strain evidence="2">NBRC 15555</strain>
    </source>
</reference>
<keyword evidence="3" id="KW-1185">Reference proteome</keyword>
<evidence type="ECO:0000313" key="2">
    <source>
        <dbReference type="EMBL" id="GIE11128.1"/>
    </source>
</evidence>
<sequence length="168" mass="17291">MPPWPSAYPPPAGFGAVPARRGPTRKLLIGLVAALVVALVGGTAGVNAWAEHSICASIEDEKLSDSGSSGSSSEGLDRGDIADLRHVADQLRNRARLLVFDTSLRKAVDGLADDVDNLADLLDSSATTDNGAMDGGFAELIMVAASVNGHARQAQRACGLPATGVFNQ</sequence>
<proteinExistence type="predicted"/>
<dbReference type="Proteomes" id="UP000598174">
    <property type="component" value="Unassembled WGS sequence"/>
</dbReference>
<protein>
    <submittedName>
        <fullName evidence="2">Uncharacterized protein</fullName>
    </submittedName>
</protein>
<dbReference type="AlphaFoldDB" id="A0A919J1D1"/>
<keyword evidence="1" id="KW-0812">Transmembrane</keyword>
<dbReference type="EMBL" id="BOMM01000022">
    <property type="protein sequence ID" value="GIE11128.1"/>
    <property type="molecule type" value="Genomic_DNA"/>
</dbReference>
<organism evidence="2 3">
    <name type="scientific">Paractinoplanes ferrugineus</name>
    <dbReference type="NCBI Taxonomy" id="113564"/>
    <lineage>
        <taxon>Bacteria</taxon>
        <taxon>Bacillati</taxon>
        <taxon>Actinomycetota</taxon>
        <taxon>Actinomycetes</taxon>
        <taxon>Micromonosporales</taxon>
        <taxon>Micromonosporaceae</taxon>
        <taxon>Paractinoplanes</taxon>
    </lineage>
</organism>
<name>A0A919J1D1_9ACTN</name>
<keyword evidence="1" id="KW-1133">Transmembrane helix</keyword>
<evidence type="ECO:0000313" key="3">
    <source>
        <dbReference type="Proteomes" id="UP000598174"/>
    </source>
</evidence>
<accession>A0A919J1D1</accession>
<evidence type="ECO:0000256" key="1">
    <source>
        <dbReference type="SAM" id="Phobius"/>
    </source>
</evidence>
<keyword evidence="1" id="KW-0472">Membrane</keyword>
<comment type="caution">
    <text evidence="2">The sequence shown here is derived from an EMBL/GenBank/DDBJ whole genome shotgun (WGS) entry which is preliminary data.</text>
</comment>
<gene>
    <name evidence="2" type="ORF">Afe05nite_29680</name>
</gene>
<feature type="transmembrane region" description="Helical" evidence="1">
    <location>
        <begin position="27"/>
        <end position="50"/>
    </location>
</feature>